<keyword evidence="6" id="KW-1185">Reference proteome</keyword>
<dbReference type="PANTHER" id="PTHR10334">
    <property type="entry name" value="CYSTEINE-RICH SECRETORY PROTEIN-RELATED"/>
    <property type="match status" value="1"/>
</dbReference>
<proteinExistence type="predicted"/>
<dbReference type="AlphaFoldDB" id="A0AA39G379"/>
<evidence type="ECO:0000256" key="1">
    <source>
        <dbReference type="ARBA" id="ARBA00004613"/>
    </source>
</evidence>
<dbReference type="SMART" id="SM00198">
    <property type="entry name" value="SCP"/>
    <property type="match status" value="1"/>
</dbReference>
<protein>
    <recommendedName>
        <fullName evidence="4">SCP domain-containing protein</fullName>
    </recommendedName>
</protein>
<dbReference type="Gene3D" id="3.40.33.10">
    <property type="entry name" value="CAP"/>
    <property type="match status" value="1"/>
</dbReference>
<keyword evidence="3" id="KW-1015">Disulfide bond</keyword>
<reference evidence="5" key="1">
    <citation type="journal article" date="2023" name="bioRxiv">
        <title>Scaffold-level genome assemblies of two parasitoid biocontrol wasps reveal the parthenogenesis mechanism and an associated novel virus.</title>
        <authorList>
            <person name="Inwood S."/>
            <person name="Skelly J."/>
            <person name="Guhlin J."/>
            <person name="Harrop T."/>
            <person name="Goldson S."/>
            <person name="Dearden P."/>
        </authorList>
    </citation>
    <scope>NUCLEOTIDE SEQUENCE</scope>
    <source>
        <strain evidence="5">Lincoln</strain>
        <tissue evidence="5">Whole body</tissue>
    </source>
</reference>
<dbReference type="InterPro" id="IPR002413">
    <property type="entry name" value="V5_allergen-like"/>
</dbReference>
<dbReference type="PRINTS" id="PR00838">
    <property type="entry name" value="V5ALLERGEN"/>
</dbReference>
<dbReference type="InterPro" id="IPR001283">
    <property type="entry name" value="CRISP-related"/>
</dbReference>
<reference evidence="5" key="2">
    <citation type="submission" date="2023-03" db="EMBL/GenBank/DDBJ databases">
        <authorList>
            <person name="Inwood S.N."/>
            <person name="Skelly J.G."/>
            <person name="Guhlin J."/>
            <person name="Harrop T.W.R."/>
            <person name="Goldson S.G."/>
            <person name="Dearden P.K."/>
        </authorList>
    </citation>
    <scope>NUCLEOTIDE SEQUENCE</scope>
    <source>
        <strain evidence="5">Lincoln</strain>
        <tissue evidence="5">Whole body</tissue>
    </source>
</reference>
<dbReference type="Pfam" id="PF00188">
    <property type="entry name" value="CAP"/>
    <property type="match status" value="1"/>
</dbReference>
<dbReference type="PROSITE" id="PS01009">
    <property type="entry name" value="CRISP_1"/>
    <property type="match status" value="1"/>
</dbReference>
<evidence type="ECO:0000259" key="4">
    <source>
        <dbReference type="SMART" id="SM00198"/>
    </source>
</evidence>
<keyword evidence="2" id="KW-0964">Secreted</keyword>
<comment type="subcellular location">
    <subcellularLocation>
        <location evidence="1">Secreted</location>
    </subcellularLocation>
</comment>
<gene>
    <name evidence="5" type="ORF">PV327_003064</name>
</gene>
<sequence length="152" mass="16611">MMMLSARGPAPTTDAHLAASLSVAVRRLAVSESAHPRLWGGFGLSINLRKANSVGQNLYMMGSSEKSENTHDILTASVNSWYSEVKDFDNRSVREYKFEFTTGHYSQVVWGDTTHVGCGLVQYKDSGFYTTMVACNYSPAGNLIGGTVYPTL</sequence>
<dbReference type="CDD" id="cd05380">
    <property type="entry name" value="CAP_euk"/>
    <property type="match status" value="1"/>
</dbReference>
<evidence type="ECO:0000313" key="5">
    <source>
        <dbReference type="EMBL" id="KAK0180707.1"/>
    </source>
</evidence>
<dbReference type="GO" id="GO:0005576">
    <property type="term" value="C:extracellular region"/>
    <property type="evidence" value="ECO:0007669"/>
    <property type="project" value="UniProtKB-SubCell"/>
</dbReference>
<accession>A0AA39G379</accession>
<dbReference type="PRINTS" id="PR00837">
    <property type="entry name" value="V5TPXLIKE"/>
</dbReference>
<evidence type="ECO:0000256" key="2">
    <source>
        <dbReference type="ARBA" id="ARBA00022525"/>
    </source>
</evidence>
<evidence type="ECO:0000313" key="6">
    <source>
        <dbReference type="Proteomes" id="UP001168972"/>
    </source>
</evidence>
<dbReference type="Proteomes" id="UP001168972">
    <property type="component" value="Unassembled WGS sequence"/>
</dbReference>
<dbReference type="InterPro" id="IPR018244">
    <property type="entry name" value="Allrgn_V5/Tpx1_CS"/>
</dbReference>
<dbReference type="SUPFAM" id="SSF55797">
    <property type="entry name" value="PR-1-like"/>
    <property type="match status" value="1"/>
</dbReference>
<organism evidence="5 6">
    <name type="scientific">Microctonus hyperodae</name>
    <name type="common">Parasitoid wasp</name>
    <dbReference type="NCBI Taxonomy" id="165561"/>
    <lineage>
        <taxon>Eukaryota</taxon>
        <taxon>Metazoa</taxon>
        <taxon>Ecdysozoa</taxon>
        <taxon>Arthropoda</taxon>
        <taxon>Hexapoda</taxon>
        <taxon>Insecta</taxon>
        <taxon>Pterygota</taxon>
        <taxon>Neoptera</taxon>
        <taxon>Endopterygota</taxon>
        <taxon>Hymenoptera</taxon>
        <taxon>Apocrita</taxon>
        <taxon>Ichneumonoidea</taxon>
        <taxon>Braconidae</taxon>
        <taxon>Euphorinae</taxon>
        <taxon>Microctonus</taxon>
    </lineage>
</organism>
<dbReference type="InterPro" id="IPR014044">
    <property type="entry name" value="CAP_dom"/>
</dbReference>
<dbReference type="EMBL" id="JAQQBR010000002">
    <property type="protein sequence ID" value="KAK0180707.1"/>
    <property type="molecule type" value="Genomic_DNA"/>
</dbReference>
<feature type="domain" description="SCP" evidence="4">
    <location>
        <begin position="7"/>
        <end position="145"/>
    </location>
</feature>
<evidence type="ECO:0000256" key="3">
    <source>
        <dbReference type="ARBA" id="ARBA00023157"/>
    </source>
</evidence>
<dbReference type="PROSITE" id="PS01010">
    <property type="entry name" value="CRISP_2"/>
    <property type="match status" value="1"/>
</dbReference>
<dbReference type="InterPro" id="IPR035940">
    <property type="entry name" value="CAP_sf"/>
</dbReference>
<comment type="caution">
    <text evidence="5">The sequence shown here is derived from an EMBL/GenBank/DDBJ whole genome shotgun (WGS) entry which is preliminary data.</text>
</comment>
<name>A0AA39G379_MICHY</name>